<protein>
    <recommendedName>
        <fullName evidence="3">Thiosulfate sulfurtransferase GlpE</fullName>
        <ecNumber evidence="3">2.8.1.1</ecNumber>
    </recommendedName>
</protein>
<dbReference type="GO" id="GO:0103041">
    <property type="term" value="F:thiosulfate-thioredoxin sulfurtransferase activity"/>
    <property type="evidence" value="ECO:0007669"/>
    <property type="project" value="RHEA"/>
</dbReference>
<dbReference type="GO" id="GO:0005737">
    <property type="term" value="C:cytoplasm"/>
    <property type="evidence" value="ECO:0007669"/>
    <property type="project" value="UniProtKB-SubCell"/>
</dbReference>
<keyword evidence="2 3" id="KW-0808">Transferase</keyword>
<name>A0A4R2MVL6_9PAST</name>
<dbReference type="NCBIfam" id="NF001195">
    <property type="entry name" value="PRK00162.1"/>
    <property type="match status" value="1"/>
</dbReference>
<dbReference type="SMART" id="SM00450">
    <property type="entry name" value="RHOD"/>
    <property type="match status" value="1"/>
</dbReference>
<proteinExistence type="inferred from homology"/>
<comment type="subcellular location">
    <subcellularLocation>
        <location evidence="3">Cytoplasm</location>
    </subcellularLocation>
</comment>
<dbReference type="RefSeq" id="WP_418883945.1">
    <property type="nucleotide sequence ID" value="NZ_CP016605.1"/>
</dbReference>
<sequence>MCFFEEITPEKAWFLMNSENAVLLDMRDMNRFNHSHPQGAFHLTDQSYIEFEQEYDYEHPAIVMCYRGIGSRNIANFLCDQGYERVYSLIGGFEGWLKANLPIESDHI</sequence>
<dbReference type="CDD" id="cd01444">
    <property type="entry name" value="GlpE_ST"/>
    <property type="match status" value="1"/>
</dbReference>
<dbReference type="Pfam" id="PF00581">
    <property type="entry name" value="Rhodanese"/>
    <property type="match status" value="1"/>
</dbReference>
<dbReference type="InterPro" id="IPR001763">
    <property type="entry name" value="Rhodanese-like_dom"/>
</dbReference>
<dbReference type="HAMAP" id="MF_01009">
    <property type="entry name" value="Thiosulf_sulfurtr"/>
    <property type="match status" value="1"/>
</dbReference>
<dbReference type="Gene3D" id="3.40.250.10">
    <property type="entry name" value="Rhodanese-like domain"/>
    <property type="match status" value="1"/>
</dbReference>
<dbReference type="EMBL" id="SLXI01000004">
    <property type="protein sequence ID" value="TCP12371.1"/>
    <property type="molecule type" value="Genomic_DNA"/>
</dbReference>
<gene>
    <name evidence="3" type="primary">glpE</name>
    <name evidence="5" type="ORF">EV697_104186</name>
</gene>
<accession>A0A4R2MVL6</accession>
<comment type="catalytic activity">
    <reaction evidence="3">
        <text>thiosulfate + hydrogen cyanide = thiocyanate + sulfite + 2 H(+)</text>
        <dbReference type="Rhea" id="RHEA:16881"/>
        <dbReference type="ChEBI" id="CHEBI:15378"/>
        <dbReference type="ChEBI" id="CHEBI:17359"/>
        <dbReference type="ChEBI" id="CHEBI:18022"/>
        <dbReference type="ChEBI" id="CHEBI:18407"/>
        <dbReference type="ChEBI" id="CHEBI:33542"/>
        <dbReference type="EC" id="2.8.1.1"/>
    </reaction>
</comment>
<comment type="similarity">
    <text evidence="3">Belongs to the GlpE family.</text>
</comment>
<dbReference type="SUPFAM" id="SSF52821">
    <property type="entry name" value="Rhodanese/Cell cycle control phosphatase"/>
    <property type="match status" value="1"/>
</dbReference>
<evidence type="ECO:0000313" key="5">
    <source>
        <dbReference type="EMBL" id="TCP12371.1"/>
    </source>
</evidence>
<evidence type="ECO:0000313" key="6">
    <source>
        <dbReference type="Proteomes" id="UP000294841"/>
    </source>
</evidence>
<comment type="caution">
    <text evidence="5">The sequence shown here is derived from an EMBL/GenBank/DDBJ whole genome shotgun (WGS) entry which is preliminary data.</text>
</comment>
<feature type="domain" description="Rhodanese" evidence="4">
    <location>
        <begin position="17"/>
        <end position="105"/>
    </location>
</feature>
<dbReference type="PANTHER" id="PTHR43031">
    <property type="entry name" value="FAD-DEPENDENT OXIDOREDUCTASE"/>
    <property type="match status" value="1"/>
</dbReference>
<dbReference type="InterPro" id="IPR036873">
    <property type="entry name" value="Rhodanese-like_dom_sf"/>
</dbReference>
<organism evidence="5 6">
    <name type="scientific">Bisgaardia hudsonensis</name>
    <dbReference type="NCBI Taxonomy" id="109472"/>
    <lineage>
        <taxon>Bacteria</taxon>
        <taxon>Pseudomonadati</taxon>
        <taxon>Pseudomonadota</taxon>
        <taxon>Gammaproteobacteria</taxon>
        <taxon>Pasteurellales</taxon>
        <taxon>Pasteurellaceae</taxon>
        <taxon>Bisgaardia</taxon>
    </lineage>
</organism>
<dbReference type="InterPro" id="IPR050229">
    <property type="entry name" value="GlpE_sulfurtransferase"/>
</dbReference>
<dbReference type="InterPro" id="IPR023695">
    <property type="entry name" value="Thiosulf_sulfurTrfase"/>
</dbReference>
<dbReference type="GO" id="GO:0004792">
    <property type="term" value="F:thiosulfate-cyanide sulfurtransferase activity"/>
    <property type="evidence" value="ECO:0007669"/>
    <property type="project" value="UniProtKB-UniRule"/>
</dbReference>
<feature type="active site" description="Cysteine persulfide intermediate" evidence="3">
    <location>
        <position position="65"/>
    </location>
</feature>
<reference evidence="5 6" key="1">
    <citation type="submission" date="2019-03" db="EMBL/GenBank/DDBJ databases">
        <title>Genomic Encyclopedia of Type Strains, Phase IV (KMG-IV): sequencing the most valuable type-strain genomes for metagenomic binning, comparative biology and taxonomic classification.</title>
        <authorList>
            <person name="Goeker M."/>
        </authorList>
    </citation>
    <scope>NUCLEOTIDE SEQUENCE [LARGE SCALE GENOMIC DNA]</scope>
    <source>
        <strain evidence="5 6">DSM 28231</strain>
    </source>
</reference>
<dbReference type="PROSITE" id="PS50206">
    <property type="entry name" value="RHODANESE_3"/>
    <property type="match status" value="1"/>
</dbReference>
<dbReference type="Proteomes" id="UP000294841">
    <property type="component" value="Unassembled WGS sequence"/>
</dbReference>
<evidence type="ECO:0000259" key="4">
    <source>
        <dbReference type="PROSITE" id="PS50206"/>
    </source>
</evidence>
<comment type="function">
    <text evidence="3">Transferase that catalyzes the transfer of sulfur from thiosulfate to thiophilic acceptors such as cyanide or dithiols. May function in a CysM-independent thiosulfate assimilation pathway by catalyzing the conversion of thiosulfate to sulfite, which can then be used for L-cysteine biosynthesis.</text>
</comment>
<dbReference type="AlphaFoldDB" id="A0A4R2MVL6"/>
<keyword evidence="6" id="KW-1185">Reference proteome</keyword>
<evidence type="ECO:0000256" key="1">
    <source>
        <dbReference type="ARBA" id="ARBA00022490"/>
    </source>
</evidence>
<keyword evidence="1 3" id="KW-0963">Cytoplasm</keyword>
<evidence type="ECO:0000256" key="3">
    <source>
        <dbReference type="HAMAP-Rule" id="MF_01009"/>
    </source>
</evidence>
<comment type="catalytic activity">
    <reaction evidence="3">
        <text>thiosulfate + [thioredoxin]-dithiol = [thioredoxin]-disulfide + hydrogen sulfide + sulfite + 2 H(+)</text>
        <dbReference type="Rhea" id="RHEA:83859"/>
        <dbReference type="Rhea" id="RHEA-COMP:10698"/>
        <dbReference type="Rhea" id="RHEA-COMP:10700"/>
        <dbReference type="ChEBI" id="CHEBI:15378"/>
        <dbReference type="ChEBI" id="CHEBI:17359"/>
        <dbReference type="ChEBI" id="CHEBI:29919"/>
        <dbReference type="ChEBI" id="CHEBI:29950"/>
        <dbReference type="ChEBI" id="CHEBI:33542"/>
        <dbReference type="ChEBI" id="CHEBI:50058"/>
    </reaction>
</comment>
<dbReference type="EC" id="2.8.1.1" evidence="3"/>
<evidence type="ECO:0000256" key="2">
    <source>
        <dbReference type="ARBA" id="ARBA00022679"/>
    </source>
</evidence>
<dbReference type="PANTHER" id="PTHR43031:SF6">
    <property type="entry name" value="THIOSULFATE SULFURTRANSFERASE GLPE"/>
    <property type="match status" value="1"/>
</dbReference>